<feature type="non-terminal residue" evidence="5">
    <location>
        <position position="1"/>
    </location>
</feature>
<evidence type="ECO:0000256" key="1">
    <source>
        <dbReference type="ARBA" id="ARBA00022741"/>
    </source>
</evidence>
<name>A0AAN5CNP7_9BILA</name>
<dbReference type="PROSITE" id="PS00107">
    <property type="entry name" value="PROTEIN_KINASE_ATP"/>
    <property type="match status" value="1"/>
</dbReference>
<dbReference type="SUPFAM" id="SSF56112">
    <property type="entry name" value="Protein kinase-like (PK-like)"/>
    <property type="match status" value="1"/>
</dbReference>
<dbReference type="EMBL" id="BTRK01000004">
    <property type="protein sequence ID" value="GMR47783.1"/>
    <property type="molecule type" value="Genomic_DNA"/>
</dbReference>
<accession>A0AAN5CNP7</accession>
<proteinExistence type="predicted"/>
<protein>
    <recommendedName>
        <fullName evidence="4">Protein kinase domain-containing protein</fullName>
    </recommendedName>
</protein>
<dbReference type="SMART" id="SM00220">
    <property type="entry name" value="S_TKc"/>
    <property type="match status" value="1"/>
</dbReference>
<dbReference type="PROSITE" id="PS50011">
    <property type="entry name" value="PROTEIN_KINASE_DOM"/>
    <property type="match status" value="1"/>
</dbReference>
<sequence length="316" mass="36629">EFKEFQSRKNAFHLPNCITPHYNLDRPQFLGKGGYGVVSRLSTLDSSRFPDIALKKFEGAFKKPKTAQRCYRELLLLSRIEHENIVKLMFAFSPDTSSEYLETVYLVMEYAGKDLTTVIHNETLSNHSYYFKDFKQILIQLLNALQFLNSAKVIHRDLKPQNIAINSSGKLTLLDFGLARVIDTDGEMTSNPGTIYYRAIETMTECTCRYNEKADIWSVGAILCEMITGSILFEDRFPLVKAISLCGPVGEKILSQMNKKDLREYLEKKSKKSERIDFVAHLEKYGRSWMKKEVKRERDNLKSFIDLTLQFDQKRR</sequence>
<evidence type="ECO:0000256" key="2">
    <source>
        <dbReference type="ARBA" id="ARBA00022840"/>
    </source>
</evidence>
<keyword evidence="2 3" id="KW-0067">ATP-binding</keyword>
<organism evidence="5 6">
    <name type="scientific">Pristionchus mayeri</name>
    <dbReference type="NCBI Taxonomy" id="1317129"/>
    <lineage>
        <taxon>Eukaryota</taxon>
        <taxon>Metazoa</taxon>
        <taxon>Ecdysozoa</taxon>
        <taxon>Nematoda</taxon>
        <taxon>Chromadorea</taxon>
        <taxon>Rhabditida</taxon>
        <taxon>Rhabditina</taxon>
        <taxon>Diplogasteromorpha</taxon>
        <taxon>Diplogasteroidea</taxon>
        <taxon>Neodiplogasteridae</taxon>
        <taxon>Pristionchus</taxon>
    </lineage>
</organism>
<dbReference type="InterPro" id="IPR000719">
    <property type="entry name" value="Prot_kinase_dom"/>
</dbReference>
<dbReference type="GO" id="GO:0005524">
    <property type="term" value="F:ATP binding"/>
    <property type="evidence" value="ECO:0007669"/>
    <property type="project" value="UniProtKB-UniRule"/>
</dbReference>
<reference evidence="6" key="1">
    <citation type="submission" date="2022-10" db="EMBL/GenBank/DDBJ databases">
        <title>Genome assembly of Pristionchus species.</title>
        <authorList>
            <person name="Yoshida K."/>
            <person name="Sommer R.J."/>
        </authorList>
    </citation>
    <scope>NUCLEOTIDE SEQUENCE [LARGE SCALE GENOMIC DNA]</scope>
    <source>
        <strain evidence="6">RS5460</strain>
    </source>
</reference>
<comment type="caution">
    <text evidence="5">The sequence shown here is derived from an EMBL/GenBank/DDBJ whole genome shotgun (WGS) entry which is preliminary data.</text>
</comment>
<dbReference type="InterPro" id="IPR050117">
    <property type="entry name" value="MAPK"/>
</dbReference>
<evidence type="ECO:0000256" key="3">
    <source>
        <dbReference type="PROSITE-ProRule" id="PRU10141"/>
    </source>
</evidence>
<keyword evidence="1 3" id="KW-0547">Nucleotide-binding</keyword>
<dbReference type="GO" id="GO:0004672">
    <property type="term" value="F:protein kinase activity"/>
    <property type="evidence" value="ECO:0007669"/>
    <property type="project" value="InterPro"/>
</dbReference>
<feature type="binding site" evidence="3">
    <location>
        <position position="55"/>
    </location>
    <ligand>
        <name>ATP</name>
        <dbReference type="ChEBI" id="CHEBI:30616"/>
    </ligand>
</feature>
<dbReference type="Gene3D" id="3.30.200.20">
    <property type="entry name" value="Phosphorylase Kinase, domain 1"/>
    <property type="match status" value="1"/>
</dbReference>
<evidence type="ECO:0000313" key="6">
    <source>
        <dbReference type="Proteomes" id="UP001328107"/>
    </source>
</evidence>
<evidence type="ECO:0000313" key="5">
    <source>
        <dbReference type="EMBL" id="GMR47783.1"/>
    </source>
</evidence>
<feature type="non-terminal residue" evidence="5">
    <location>
        <position position="316"/>
    </location>
</feature>
<feature type="domain" description="Protein kinase" evidence="4">
    <location>
        <begin position="24"/>
        <end position="316"/>
    </location>
</feature>
<dbReference type="Proteomes" id="UP001328107">
    <property type="component" value="Unassembled WGS sequence"/>
</dbReference>
<dbReference type="AlphaFoldDB" id="A0AAN5CNP7"/>
<dbReference type="InterPro" id="IPR011009">
    <property type="entry name" value="Kinase-like_dom_sf"/>
</dbReference>
<keyword evidence="6" id="KW-1185">Reference proteome</keyword>
<gene>
    <name evidence="5" type="ORF">PMAYCL1PPCAC_17978</name>
</gene>
<dbReference type="PANTHER" id="PTHR24055">
    <property type="entry name" value="MITOGEN-ACTIVATED PROTEIN KINASE"/>
    <property type="match status" value="1"/>
</dbReference>
<dbReference type="InterPro" id="IPR017441">
    <property type="entry name" value="Protein_kinase_ATP_BS"/>
</dbReference>
<dbReference type="Pfam" id="PF00069">
    <property type="entry name" value="Pkinase"/>
    <property type="match status" value="1"/>
</dbReference>
<evidence type="ECO:0000259" key="4">
    <source>
        <dbReference type="PROSITE" id="PS50011"/>
    </source>
</evidence>
<dbReference type="Gene3D" id="1.10.510.10">
    <property type="entry name" value="Transferase(Phosphotransferase) domain 1"/>
    <property type="match status" value="1"/>
</dbReference>